<dbReference type="AlphaFoldDB" id="A0AAV4VNW4"/>
<evidence type="ECO:0000313" key="2">
    <source>
        <dbReference type="Proteomes" id="UP001054945"/>
    </source>
</evidence>
<comment type="caution">
    <text evidence="1">The sequence shown here is derived from an EMBL/GenBank/DDBJ whole genome shotgun (WGS) entry which is preliminary data.</text>
</comment>
<name>A0AAV4VNW4_CAEEX</name>
<dbReference type="Proteomes" id="UP001054945">
    <property type="component" value="Unassembled WGS sequence"/>
</dbReference>
<evidence type="ECO:0000313" key="1">
    <source>
        <dbReference type="EMBL" id="GIY72017.1"/>
    </source>
</evidence>
<reference evidence="1 2" key="1">
    <citation type="submission" date="2021-06" db="EMBL/GenBank/DDBJ databases">
        <title>Caerostris extrusa draft genome.</title>
        <authorList>
            <person name="Kono N."/>
            <person name="Arakawa K."/>
        </authorList>
    </citation>
    <scope>NUCLEOTIDE SEQUENCE [LARGE SCALE GENOMIC DNA]</scope>
</reference>
<accession>A0AAV4VNW4</accession>
<feature type="non-terminal residue" evidence="1">
    <location>
        <position position="1"/>
    </location>
</feature>
<keyword evidence="2" id="KW-1185">Reference proteome</keyword>
<sequence>KTVFTEISESVKVEEAKGPIADPFTKKEKKQINFSIIF</sequence>
<gene>
    <name evidence="1" type="ORF">CEXT_107981</name>
</gene>
<dbReference type="EMBL" id="BPLR01014882">
    <property type="protein sequence ID" value="GIY72017.1"/>
    <property type="molecule type" value="Genomic_DNA"/>
</dbReference>
<proteinExistence type="predicted"/>
<protein>
    <submittedName>
        <fullName evidence="1">Uncharacterized protein</fullName>
    </submittedName>
</protein>
<organism evidence="1 2">
    <name type="scientific">Caerostris extrusa</name>
    <name type="common">Bark spider</name>
    <name type="synonym">Caerostris bankana</name>
    <dbReference type="NCBI Taxonomy" id="172846"/>
    <lineage>
        <taxon>Eukaryota</taxon>
        <taxon>Metazoa</taxon>
        <taxon>Ecdysozoa</taxon>
        <taxon>Arthropoda</taxon>
        <taxon>Chelicerata</taxon>
        <taxon>Arachnida</taxon>
        <taxon>Araneae</taxon>
        <taxon>Araneomorphae</taxon>
        <taxon>Entelegynae</taxon>
        <taxon>Araneoidea</taxon>
        <taxon>Araneidae</taxon>
        <taxon>Caerostris</taxon>
    </lineage>
</organism>